<evidence type="ECO:0000313" key="3">
    <source>
        <dbReference type="Proteomes" id="UP000765509"/>
    </source>
</evidence>
<feature type="compositionally biased region" description="Polar residues" evidence="1">
    <location>
        <begin position="66"/>
        <end position="79"/>
    </location>
</feature>
<feature type="region of interest" description="Disordered" evidence="1">
    <location>
        <begin position="58"/>
        <end position="117"/>
    </location>
</feature>
<dbReference type="AlphaFoldDB" id="A0A9Q3DQ86"/>
<sequence length="117" mass="13301">MNSYLHVKRFLGQEKAIKRLGGWSPFSCKDKFKKMENWLKNQSLLSIDKKKEFEITPALEKEGPVVSNSSRPAPEVSNNKPKGPQKKQGGPKSHQGEGKGMANWNRPYPQGYRITNM</sequence>
<accession>A0A9Q3DQ86</accession>
<dbReference type="EMBL" id="AVOT02018626">
    <property type="protein sequence ID" value="MBW0505668.1"/>
    <property type="molecule type" value="Genomic_DNA"/>
</dbReference>
<gene>
    <name evidence="2" type="ORF">O181_045383</name>
</gene>
<evidence type="ECO:0000256" key="1">
    <source>
        <dbReference type="SAM" id="MobiDB-lite"/>
    </source>
</evidence>
<feature type="compositionally biased region" description="Low complexity" evidence="1">
    <location>
        <begin position="80"/>
        <end position="92"/>
    </location>
</feature>
<evidence type="ECO:0000313" key="2">
    <source>
        <dbReference type="EMBL" id="MBW0505668.1"/>
    </source>
</evidence>
<reference evidence="2" key="1">
    <citation type="submission" date="2021-03" db="EMBL/GenBank/DDBJ databases">
        <title>Draft genome sequence of rust myrtle Austropuccinia psidii MF-1, a brazilian biotype.</title>
        <authorList>
            <person name="Quecine M.C."/>
            <person name="Pachon D.M.R."/>
            <person name="Bonatelli M.L."/>
            <person name="Correr F.H."/>
            <person name="Franceschini L.M."/>
            <person name="Leite T.F."/>
            <person name="Margarido G.R.A."/>
            <person name="Almeida C.A."/>
            <person name="Ferrarezi J.A."/>
            <person name="Labate C.A."/>
        </authorList>
    </citation>
    <scope>NUCLEOTIDE SEQUENCE</scope>
    <source>
        <strain evidence="2">MF-1</strain>
    </source>
</reference>
<name>A0A9Q3DQ86_9BASI</name>
<organism evidence="2 3">
    <name type="scientific">Austropuccinia psidii MF-1</name>
    <dbReference type="NCBI Taxonomy" id="1389203"/>
    <lineage>
        <taxon>Eukaryota</taxon>
        <taxon>Fungi</taxon>
        <taxon>Dikarya</taxon>
        <taxon>Basidiomycota</taxon>
        <taxon>Pucciniomycotina</taxon>
        <taxon>Pucciniomycetes</taxon>
        <taxon>Pucciniales</taxon>
        <taxon>Sphaerophragmiaceae</taxon>
        <taxon>Austropuccinia</taxon>
    </lineage>
</organism>
<protein>
    <submittedName>
        <fullName evidence="2">Uncharacterized protein</fullName>
    </submittedName>
</protein>
<keyword evidence="3" id="KW-1185">Reference proteome</keyword>
<dbReference type="Proteomes" id="UP000765509">
    <property type="component" value="Unassembled WGS sequence"/>
</dbReference>
<comment type="caution">
    <text evidence="2">The sequence shown here is derived from an EMBL/GenBank/DDBJ whole genome shotgun (WGS) entry which is preliminary data.</text>
</comment>
<proteinExistence type="predicted"/>